<dbReference type="InterPro" id="IPR036412">
    <property type="entry name" value="HAD-like_sf"/>
</dbReference>
<dbReference type="NCBIfam" id="TIGR01549">
    <property type="entry name" value="HAD-SF-IA-v1"/>
    <property type="match status" value="1"/>
</dbReference>
<dbReference type="OrthoDB" id="9792518at2"/>
<dbReference type="PANTHER" id="PTHR43434">
    <property type="entry name" value="PHOSPHOGLYCOLATE PHOSPHATASE"/>
    <property type="match status" value="1"/>
</dbReference>
<dbReference type="PANTHER" id="PTHR43434:SF1">
    <property type="entry name" value="PHOSPHOGLYCOLATE PHOSPHATASE"/>
    <property type="match status" value="1"/>
</dbReference>
<keyword evidence="1" id="KW-0378">Hydrolase</keyword>
<gene>
    <name evidence="1" type="ORF">CM240_1779</name>
</gene>
<dbReference type="GO" id="GO:0005829">
    <property type="term" value="C:cytosol"/>
    <property type="evidence" value="ECO:0007669"/>
    <property type="project" value="TreeGrafter"/>
</dbReference>
<sequence>MKIKGILFDKDGTLIDFFSLWLGAAERAISKFLENNNINDEKMVNVVLESIGVKNSKVDPRGALAYKSYSEIGNDIYKELCKHGYKLNAEKIGADISRLFDNEVNKDDVNIVELYDLHKLFEYLKGKNIYIGLATTDTLLSAKYCLKRLNVNKYFDFIGADDGMYKPKPAIDLIEAFCSKFNLKYSEIAVVGDTYNDMIFAKNSGALSIGVLSGVSTIEDFKGHADIILKNVGELVINKEIGW</sequence>
<dbReference type="HOGENOM" id="CLU_045011_16_1_9"/>
<accession>W6S3N8</accession>
<dbReference type="SFLD" id="SFLDG01129">
    <property type="entry name" value="C1.5:_HAD__Beta-PGM__Phosphata"/>
    <property type="match status" value="1"/>
</dbReference>
<reference evidence="1 2" key="1">
    <citation type="submission" date="2013-11" db="EMBL/GenBank/DDBJ databases">
        <title>Complete genome sequence of Clostridum sp. M2/40.</title>
        <authorList>
            <person name="Wibberg D."/>
            <person name="Puehler A."/>
            <person name="Schlueter A."/>
        </authorList>
    </citation>
    <scope>NUCLEOTIDE SEQUENCE [LARGE SCALE GENOMIC DNA]</scope>
    <source>
        <strain evidence="2">M2/40</strain>
    </source>
</reference>
<dbReference type="Gene3D" id="3.40.50.1000">
    <property type="entry name" value="HAD superfamily/HAD-like"/>
    <property type="match status" value="1"/>
</dbReference>
<dbReference type="RefSeq" id="WP_044038471.1">
    <property type="nucleotide sequence ID" value="NZ_HG917868.1"/>
</dbReference>
<dbReference type="InterPro" id="IPR023214">
    <property type="entry name" value="HAD_sf"/>
</dbReference>
<protein>
    <submittedName>
        <fullName evidence="1">HAD hydrolase</fullName>
    </submittedName>
</protein>
<dbReference type="GO" id="GO:0008967">
    <property type="term" value="F:phosphoglycolate phosphatase activity"/>
    <property type="evidence" value="ECO:0007669"/>
    <property type="project" value="TreeGrafter"/>
</dbReference>
<dbReference type="Gene3D" id="1.10.150.240">
    <property type="entry name" value="Putative phosphatase, domain 2"/>
    <property type="match status" value="1"/>
</dbReference>
<dbReference type="STRING" id="1216932.CM240_1779"/>
<dbReference type="EMBL" id="HG917868">
    <property type="protein sequence ID" value="CDM68937.1"/>
    <property type="molecule type" value="Genomic_DNA"/>
</dbReference>
<organism evidence="1 2">
    <name type="scientific">Clostridium bornimense</name>
    <dbReference type="NCBI Taxonomy" id="1216932"/>
    <lineage>
        <taxon>Bacteria</taxon>
        <taxon>Bacillati</taxon>
        <taxon>Bacillota</taxon>
        <taxon>Clostridia</taxon>
        <taxon>Eubacteriales</taxon>
        <taxon>Clostridiaceae</taxon>
        <taxon>Clostridium</taxon>
    </lineage>
</organism>
<dbReference type="SUPFAM" id="SSF56784">
    <property type="entry name" value="HAD-like"/>
    <property type="match status" value="1"/>
</dbReference>
<dbReference type="AlphaFoldDB" id="W6S3N8"/>
<dbReference type="InterPro" id="IPR006439">
    <property type="entry name" value="HAD-SF_hydro_IA"/>
</dbReference>
<dbReference type="GO" id="GO:0006281">
    <property type="term" value="P:DNA repair"/>
    <property type="evidence" value="ECO:0007669"/>
    <property type="project" value="TreeGrafter"/>
</dbReference>
<dbReference type="PATRIC" id="fig|1216932.3.peg.1774"/>
<dbReference type="SFLD" id="SFLDS00003">
    <property type="entry name" value="Haloacid_Dehalogenase"/>
    <property type="match status" value="1"/>
</dbReference>
<dbReference type="KEGG" id="clt:CM240_1779"/>
<name>W6S3N8_9CLOT</name>
<dbReference type="InterPro" id="IPR023198">
    <property type="entry name" value="PGP-like_dom2"/>
</dbReference>
<evidence type="ECO:0000313" key="2">
    <source>
        <dbReference type="Proteomes" id="UP000019426"/>
    </source>
</evidence>
<evidence type="ECO:0000313" key="1">
    <source>
        <dbReference type="EMBL" id="CDM68937.1"/>
    </source>
</evidence>
<dbReference type="InterPro" id="IPR050155">
    <property type="entry name" value="HAD-like_hydrolase_sf"/>
</dbReference>
<dbReference type="Proteomes" id="UP000019426">
    <property type="component" value="Chromosome M2/40_rep1"/>
</dbReference>
<dbReference type="eggNOG" id="COG0546">
    <property type="taxonomic scope" value="Bacteria"/>
</dbReference>
<proteinExistence type="predicted"/>
<keyword evidence="2" id="KW-1185">Reference proteome</keyword>
<dbReference type="Pfam" id="PF00702">
    <property type="entry name" value="Hydrolase"/>
    <property type="match status" value="1"/>
</dbReference>